<comment type="caution">
    <text evidence="1">The sequence shown here is derived from an EMBL/GenBank/DDBJ whole genome shotgun (WGS) entry which is preliminary data.</text>
</comment>
<organism evidence="1 2">
    <name type="scientific">Ensete ventricosum</name>
    <name type="common">Abyssinian banana</name>
    <name type="synonym">Musa ensete</name>
    <dbReference type="NCBI Taxonomy" id="4639"/>
    <lineage>
        <taxon>Eukaryota</taxon>
        <taxon>Viridiplantae</taxon>
        <taxon>Streptophyta</taxon>
        <taxon>Embryophyta</taxon>
        <taxon>Tracheophyta</taxon>
        <taxon>Spermatophyta</taxon>
        <taxon>Magnoliopsida</taxon>
        <taxon>Liliopsida</taxon>
        <taxon>Zingiberales</taxon>
        <taxon>Musaceae</taxon>
        <taxon>Ensete</taxon>
    </lineage>
</organism>
<evidence type="ECO:0000313" key="1">
    <source>
        <dbReference type="EMBL" id="RRT65871.1"/>
    </source>
</evidence>
<dbReference type="EMBL" id="AMZH03005656">
    <property type="protein sequence ID" value="RRT65871.1"/>
    <property type="molecule type" value="Genomic_DNA"/>
</dbReference>
<evidence type="ECO:0000313" key="2">
    <source>
        <dbReference type="Proteomes" id="UP000287651"/>
    </source>
</evidence>
<protein>
    <submittedName>
        <fullName evidence="1">Uncharacterized protein</fullName>
    </submittedName>
</protein>
<proteinExistence type="predicted"/>
<accession>A0A426ZPM6</accession>
<reference evidence="1 2" key="1">
    <citation type="journal article" date="2014" name="Agronomy (Basel)">
        <title>A Draft Genome Sequence for Ensete ventricosum, the Drought-Tolerant Tree Against Hunger.</title>
        <authorList>
            <person name="Harrison J."/>
            <person name="Moore K.A."/>
            <person name="Paszkiewicz K."/>
            <person name="Jones T."/>
            <person name="Grant M."/>
            <person name="Ambacheew D."/>
            <person name="Muzemil S."/>
            <person name="Studholme D.J."/>
        </authorList>
    </citation>
    <scope>NUCLEOTIDE SEQUENCE [LARGE SCALE GENOMIC DNA]</scope>
</reference>
<sequence length="99" mass="10998">MVRLLRSTPSKREQRYLRKQGHQLFSYPCFVQGLQRTVAVKHTSARIFTTVASLTPSAHVVGAQVFPHTTDAKVNLQGFSACRRVRRGPGMVNAVVSFG</sequence>
<gene>
    <name evidence="1" type="ORF">B296_00035431</name>
</gene>
<dbReference type="AlphaFoldDB" id="A0A426ZPM6"/>
<name>A0A426ZPM6_ENSVE</name>
<dbReference type="Proteomes" id="UP000287651">
    <property type="component" value="Unassembled WGS sequence"/>
</dbReference>